<keyword evidence="1" id="KW-0614">Plasmid</keyword>
<sequence length="201" mass="22044">MAAGATPANLLESVEVKVQQLNDVFCQATASIGGLYFHLPVHGSDPKFRERVYCYELYHQLRQIWPSDTAFVLNGEVDKQGHALIKATGARLASPDLLVHIPGSMDNNHAIIEVKPGSARLGGICKDILTLSEYCRLVGYHRAIYLFYGELPERLITQAIEIVTKVNGPITPIELWFHPQPGTPAELVGTLIHGDSASKGF</sequence>
<accession>A0A1L5PB18</accession>
<evidence type="ECO:0000313" key="1">
    <source>
        <dbReference type="EMBL" id="APO77315.1"/>
    </source>
</evidence>
<evidence type="ECO:0000313" key="2">
    <source>
        <dbReference type="Proteomes" id="UP000185109"/>
    </source>
</evidence>
<geneLocation type="plasmid" evidence="2">
    <name>prsp8c3b</name>
</geneLocation>
<dbReference type="AlphaFoldDB" id="A0A1L5PB18"/>
<dbReference type="Proteomes" id="UP000185109">
    <property type="component" value="Plasmid pRsp8C3b"/>
</dbReference>
<gene>
    <name evidence="1" type="ORF">AM571_PB00017</name>
</gene>
<dbReference type="EMBL" id="CP017243">
    <property type="protein sequence ID" value="APO77315.1"/>
    <property type="molecule type" value="Genomic_DNA"/>
</dbReference>
<proteinExistence type="predicted"/>
<name>A0A1L5PB18_RHIET</name>
<protein>
    <recommendedName>
        <fullName evidence="3">Methionyl-tRNA formyltransferase-like protein</fullName>
    </recommendedName>
</protein>
<dbReference type="RefSeq" id="WP_004680479.1">
    <property type="nucleotide sequence ID" value="NZ_CP017243.1"/>
</dbReference>
<evidence type="ECO:0008006" key="3">
    <source>
        <dbReference type="Google" id="ProtNLM"/>
    </source>
</evidence>
<organism evidence="1 2">
    <name type="scientific">Rhizobium etli 8C-3</name>
    <dbReference type="NCBI Taxonomy" id="538025"/>
    <lineage>
        <taxon>Bacteria</taxon>
        <taxon>Pseudomonadati</taxon>
        <taxon>Pseudomonadota</taxon>
        <taxon>Alphaproteobacteria</taxon>
        <taxon>Hyphomicrobiales</taxon>
        <taxon>Rhizobiaceae</taxon>
        <taxon>Rhizobium/Agrobacterium group</taxon>
        <taxon>Rhizobium</taxon>
    </lineage>
</organism>
<reference evidence="1 2" key="1">
    <citation type="submission" date="2016-09" db="EMBL/GenBank/DDBJ databases">
        <title>The complete genome sequences of Rhizobium gallicum, symbiovars gallicum and phaseoli, symbionts associated to common bean (Phaseolus vulgaris).</title>
        <authorList>
            <person name="Bustos P."/>
            <person name="Santamaria R.I."/>
            <person name="Perez-Carrascal O.M."/>
            <person name="Juarez S."/>
            <person name="Lozano L."/>
            <person name="Martinez-Flores I."/>
            <person name="Martinez-Romero E."/>
            <person name="Cevallos M."/>
            <person name="Romero D."/>
            <person name="Davila G."/>
            <person name="Gonzalez V."/>
        </authorList>
    </citation>
    <scope>NUCLEOTIDE SEQUENCE [LARGE SCALE GENOMIC DNA]</scope>
    <source>
        <strain evidence="1 2">8C-3</strain>
        <plasmid evidence="2">Plasmid prsp8c3b</plasmid>
    </source>
</reference>